<feature type="transmembrane region" description="Helical" evidence="1">
    <location>
        <begin position="112"/>
        <end position="134"/>
    </location>
</feature>
<evidence type="ECO:0000256" key="1">
    <source>
        <dbReference type="SAM" id="Phobius"/>
    </source>
</evidence>
<feature type="transmembrane region" description="Helical" evidence="1">
    <location>
        <begin position="33"/>
        <end position="56"/>
    </location>
</feature>
<evidence type="ECO:0000313" key="2">
    <source>
        <dbReference type="EMBL" id="SHN43362.1"/>
    </source>
</evidence>
<proteinExistence type="predicted"/>
<protein>
    <submittedName>
        <fullName evidence="2">Uncharacterized protein</fullName>
    </submittedName>
</protein>
<evidence type="ECO:0000313" key="3">
    <source>
        <dbReference type="Proteomes" id="UP000184440"/>
    </source>
</evidence>
<reference evidence="2 3" key="1">
    <citation type="submission" date="2016-11" db="EMBL/GenBank/DDBJ databases">
        <authorList>
            <person name="Jaros S."/>
            <person name="Januszkiewicz K."/>
            <person name="Wedrychowicz H."/>
        </authorList>
    </citation>
    <scope>NUCLEOTIDE SEQUENCE [LARGE SCALE GENOMIC DNA]</scope>
    <source>
        <strain evidence="2 3">DSM 46144</strain>
    </source>
</reference>
<dbReference type="STRING" id="134849.SAMN05443668_109129"/>
<feature type="transmembrane region" description="Helical" evidence="1">
    <location>
        <begin position="62"/>
        <end position="81"/>
    </location>
</feature>
<keyword evidence="3" id="KW-1185">Reference proteome</keyword>
<keyword evidence="1" id="KW-0812">Transmembrane</keyword>
<dbReference type="EMBL" id="FRCS01000009">
    <property type="protein sequence ID" value="SHN43362.1"/>
    <property type="molecule type" value="Genomic_DNA"/>
</dbReference>
<dbReference type="Proteomes" id="UP000184440">
    <property type="component" value="Unassembled WGS sequence"/>
</dbReference>
<keyword evidence="1" id="KW-1133">Transmembrane helix</keyword>
<sequence>MEPEPIRVVQGPDGPRVAAHNPDALRGSGCATAVLLIFFLVLSTFFTGGGISLVLAGEWAGLPFAVGSGYVQVGVALIVWANRVVARSLDLGGTVTVRAVARAYRVYHGVRAGCFVVLGALAAIGLVIVFVGAADGKSPVVLGLMLLPAALMAGLLLIVAGLTRALCRSYERHYPVLTG</sequence>
<dbReference type="RefSeq" id="WP_073260746.1">
    <property type="nucleotide sequence ID" value="NZ_FRCS01000009.1"/>
</dbReference>
<dbReference type="AlphaFoldDB" id="A0A1M7RB59"/>
<accession>A0A1M7RB59</accession>
<name>A0A1M7RB59_9ACTN</name>
<keyword evidence="1" id="KW-0472">Membrane</keyword>
<feature type="transmembrane region" description="Helical" evidence="1">
    <location>
        <begin position="140"/>
        <end position="162"/>
    </location>
</feature>
<organism evidence="2 3">
    <name type="scientific">Cryptosporangium aurantiacum</name>
    <dbReference type="NCBI Taxonomy" id="134849"/>
    <lineage>
        <taxon>Bacteria</taxon>
        <taxon>Bacillati</taxon>
        <taxon>Actinomycetota</taxon>
        <taxon>Actinomycetes</taxon>
        <taxon>Cryptosporangiales</taxon>
        <taxon>Cryptosporangiaceae</taxon>
        <taxon>Cryptosporangium</taxon>
    </lineage>
</organism>
<gene>
    <name evidence="2" type="ORF">SAMN05443668_109129</name>
</gene>